<name>A0A8J4XB61_CLAMG</name>
<evidence type="ECO:0000256" key="4">
    <source>
        <dbReference type="ARBA" id="ARBA00022989"/>
    </source>
</evidence>
<dbReference type="PANTHER" id="PTHR31548">
    <property type="entry name" value="CLARIN"/>
    <property type="match status" value="1"/>
</dbReference>
<organism evidence="7 8">
    <name type="scientific">Clarias magur</name>
    <name type="common">Asian catfish</name>
    <name type="synonym">Macropteronotus magur</name>
    <dbReference type="NCBI Taxonomy" id="1594786"/>
    <lineage>
        <taxon>Eukaryota</taxon>
        <taxon>Metazoa</taxon>
        <taxon>Chordata</taxon>
        <taxon>Craniata</taxon>
        <taxon>Vertebrata</taxon>
        <taxon>Euteleostomi</taxon>
        <taxon>Actinopterygii</taxon>
        <taxon>Neopterygii</taxon>
        <taxon>Teleostei</taxon>
        <taxon>Ostariophysi</taxon>
        <taxon>Siluriformes</taxon>
        <taxon>Clariidae</taxon>
        <taxon>Clarias</taxon>
    </lineage>
</organism>
<sequence>FDKMGEVGGAGVALHALVVVLLVLALLASAGSILITLYNTISNPYETYMGPIGLYACSGLS</sequence>
<keyword evidence="4 6" id="KW-1133">Transmembrane helix</keyword>
<comment type="subcellular location">
    <subcellularLocation>
        <location evidence="1">Membrane</location>
        <topology evidence="1">Multi-pass membrane protein</topology>
    </subcellularLocation>
</comment>
<dbReference type="GO" id="GO:0007605">
    <property type="term" value="P:sensory perception of sound"/>
    <property type="evidence" value="ECO:0007669"/>
    <property type="project" value="UniProtKB-ARBA"/>
</dbReference>
<evidence type="ECO:0000313" key="8">
    <source>
        <dbReference type="Proteomes" id="UP000727407"/>
    </source>
</evidence>
<feature type="transmembrane region" description="Helical" evidence="6">
    <location>
        <begin position="12"/>
        <end position="38"/>
    </location>
</feature>
<evidence type="ECO:0000256" key="5">
    <source>
        <dbReference type="ARBA" id="ARBA00023136"/>
    </source>
</evidence>
<dbReference type="AlphaFoldDB" id="A0A8J4XB61"/>
<feature type="non-terminal residue" evidence="7">
    <location>
        <position position="1"/>
    </location>
</feature>
<keyword evidence="3 6" id="KW-0812">Transmembrane</keyword>
<dbReference type="PANTHER" id="PTHR31548:SF3">
    <property type="entry name" value="CLARIN-3"/>
    <property type="match status" value="1"/>
</dbReference>
<dbReference type="GO" id="GO:0016020">
    <property type="term" value="C:membrane"/>
    <property type="evidence" value="ECO:0007669"/>
    <property type="project" value="UniProtKB-SubCell"/>
</dbReference>
<evidence type="ECO:0000256" key="3">
    <source>
        <dbReference type="ARBA" id="ARBA00022692"/>
    </source>
</evidence>
<dbReference type="OrthoDB" id="9450082at2759"/>
<keyword evidence="8" id="KW-1185">Reference proteome</keyword>
<evidence type="ECO:0000256" key="1">
    <source>
        <dbReference type="ARBA" id="ARBA00004141"/>
    </source>
</evidence>
<dbReference type="EMBL" id="QNUK01000008">
    <property type="protein sequence ID" value="KAF5909061.1"/>
    <property type="molecule type" value="Genomic_DNA"/>
</dbReference>
<comment type="similarity">
    <text evidence="2">Belongs to the clarin family.</text>
</comment>
<evidence type="ECO:0000256" key="6">
    <source>
        <dbReference type="SAM" id="Phobius"/>
    </source>
</evidence>
<dbReference type="InterPro" id="IPR026748">
    <property type="entry name" value="Clarin"/>
</dbReference>
<dbReference type="Proteomes" id="UP000727407">
    <property type="component" value="Unassembled WGS sequence"/>
</dbReference>
<gene>
    <name evidence="7" type="primary">clrn3</name>
    <name evidence="7" type="ORF">DAT39_001229</name>
</gene>
<keyword evidence="5 6" id="KW-0472">Membrane</keyword>
<reference evidence="7" key="1">
    <citation type="submission" date="2020-07" db="EMBL/GenBank/DDBJ databases">
        <title>Clarias magur genome sequencing, assembly and annotation.</title>
        <authorList>
            <person name="Kushwaha B."/>
            <person name="Kumar R."/>
            <person name="Das P."/>
            <person name="Joshi C.G."/>
            <person name="Kumar D."/>
            <person name="Nagpure N.S."/>
            <person name="Pandey M."/>
            <person name="Agarwal S."/>
            <person name="Srivastava S."/>
            <person name="Singh M."/>
            <person name="Sahoo L."/>
            <person name="Jayasankar P."/>
            <person name="Meher P.K."/>
            <person name="Koringa P.G."/>
            <person name="Iquebal M.A."/>
            <person name="Das S.P."/>
            <person name="Bit A."/>
            <person name="Patnaik S."/>
            <person name="Patel N."/>
            <person name="Shah T.M."/>
            <person name="Hinsu A."/>
            <person name="Jena J.K."/>
        </authorList>
    </citation>
    <scope>NUCLEOTIDE SEQUENCE</scope>
    <source>
        <strain evidence="7">CIFAMagur01</strain>
        <tissue evidence="7">Testis</tissue>
    </source>
</reference>
<comment type="caution">
    <text evidence="7">The sequence shown here is derived from an EMBL/GenBank/DDBJ whole genome shotgun (WGS) entry which is preliminary data.</text>
</comment>
<feature type="non-terminal residue" evidence="7">
    <location>
        <position position="61"/>
    </location>
</feature>
<accession>A0A8J4XB61</accession>
<proteinExistence type="inferred from homology"/>
<evidence type="ECO:0000256" key="2">
    <source>
        <dbReference type="ARBA" id="ARBA00005787"/>
    </source>
</evidence>
<protein>
    <submittedName>
        <fullName evidence="7">Clarin-3</fullName>
    </submittedName>
</protein>
<evidence type="ECO:0000313" key="7">
    <source>
        <dbReference type="EMBL" id="KAF5909061.1"/>
    </source>
</evidence>